<evidence type="ECO:0000313" key="2">
    <source>
        <dbReference type="Proteomes" id="UP000265691"/>
    </source>
</evidence>
<dbReference type="RefSeq" id="WP_119525044.1">
    <property type="nucleotide sequence ID" value="NZ_NRHC01000043.1"/>
</dbReference>
<keyword evidence="2" id="KW-1185">Reference proteome</keyword>
<comment type="caution">
    <text evidence="1">The sequence shown here is derived from an EMBL/GenBank/DDBJ whole genome shotgun (WGS) entry which is preliminary data.</text>
</comment>
<accession>A0A3A1Y6H5</accession>
<dbReference type="Pfam" id="PF03382">
    <property type="entry name" value="DUF285"/>
    <property type="match status" value="1"/>
</dbReference>
<dbReference type="InterPro" id="IPR005046">
    <property type="entry name" value="DUF285"/>
</dbReference>
<proteinExistence type="predicted"/>
<dbReference type="Proteomes" id="UP000265691">
    <property type="component" value="Unassembled WGS sequence"/>
</dbReference>
<sequence length="293" mass="33783">MTTKTIATTIAISLALSVGGLYAYDNISNVYTDVTYDSSLGELYGKNLAYEGKKFVFTNSKSLKKFIDSYVKYHDNEKARLDLNFIDISKLTDLNYVFSGENNYISKEEYELLPSNEQYKYTYYKGLGYFNCNNTVDKIHKISISTWKLSKIEKLNGTFACGNFDIDVSQWDVSGVKEMKGTFLGNEMAPYEITYWDVGNVTNMSFMFAGTLATYANLRDWNVSKLEHSDFMFAGQIGFSVYLNNWNLISIKSVTGMLRNTMADEKYFYKLKDKISPKLYEELLEDRFYFLIN</sequence>
<evidence type="ECO:0008006" key="3">
    <source>
        <dbReference type="Google" id="ProtNLM"/>
    </source>
</evidence>
<evidence type="ECO:0000313" key="1">
    <source>
        <dbReference type="EMBL" id="RIY32879.1"/>
    </source>
</evidence>
<organism evidence="1 2">
    <name type="scientific">Psittacicella hinzii</name>
    <dbReference type="NCBI Taxonomy" id="2028575"/>
    <lineage>
        <taxon>Bacteria</taxon>
        <taxon>Pseudomonadati</taxon>
        <taxon>Pseudomonadota</taxon>
        <taxon>Gammaproteobacteria</taxon>
        <taxon>Pasteurellales</taxon>
        <taxon>Psittacicellaceae</taxon>
        <taxon>Psittacicella</taxon>
    </lineage>
</organism>
<reference evidence="1 2" key="1">
    <citation type="submission" date="2017-08" db="EMBL/GenBank/DDBJ databases">
        <title>Reclassification of Bisgaard taxon 37 and 44.</title>
        <authorList>
            <person name="Christensen H."/>
        </authorList>
    </citation>
    <scope>NUCLEOTIDE SEQUENCE [LARGE SCALE GENOMIC DNA]</scope>
    <source>
        <strain evidence="1 2">B96_3</strain>
    </source>
</reference>
<name>A0A3A1Y6H5_9GAMM</name>
<dbReference type="EMBL" id="NRHC01000043">
    <property type="protein sequence ID" value="RIY32879.1"/>
    <property type="molecule type" value="Genomic_DNA"/>
</dbReference>
<protein>
    <recommendedName>
        <fullName evidence="3">Surface protein</fullName>
    </recommendedName>
</protein>
<dbReference type="OrthoDB" id="5855837at2"/>
<gene>
    <name evidence="1" type="ORF">CKF54_04085</name>
</gene>
<dbReference type="AlphaFoldDB" id="A0A3A1Y6H5"/>